<protein>
    <submittedName>
        <fullName evidence="1">Uncharacterized protein</fullName>
    </submittedName>
</protein>
<sequence>MLRVQKKDLGQFGETELAALIHSRGWQSVLPHALGNQQLLLVADQLHDLLAGHGWDAARGPGSAALPITLLLLSKAGVPCQGQGMDVEMGTLHEAMTLLSVTVDREIVRRMLQRGDDATDPGLMQGLEELVRYSQASAKAPRLA</sequence>
<evidence type="ECO:0000313" key="2">
    <source>
        <dbReference type="Proteomes" id="UP000183656"/>
    </source>
</evidence>
<accession>A0A1I7KYR6</accession>
<gene>
    <name evidence="1" type="ORF">SAMN04489707_11012</name>
</gene>
<evidence type="ECO:0000313" key="1">
    <source>
        <dbReference type="EMBL" id="SFV02652.1"/>
    </source>
</evidence>
<dbReference type="Proteomes" id="UP000183656">
    <property type="component" value="Unassembled WGS sequence"/>
</dbReference>
<dbReference type="AlphaFoldDB" id="A0A1I7KYR6"/>
<name>A0A1I7KYR6_9BURK</name>
<reference evidence="1 2" key="1">
    <citation type="submission" date="2016-10" db="EMBL/GenBank/DDBJ databases">
        <authorList>
            <person name="de Groot N.N."/>
        </authorList>
    </citation>
    <scope>NUCLEOTIDE SEQUENCE [LARGE SCALE GENOMIC DNA]</scope>
    <source>
        <strain evidence="1 2">R-24608</strain>
    </source>
</reference>
<dbReference type="EMBL" id="FPBX01000101">
    <property type="protein sequence ID" value="SFV02652.1"/>
    <property type="molecule type" value="Genomic_DNA"/>
</dbReference>
<keyword evidence="2" id="KW-1185">Reference proteome</keyword>
<organism evidence="1 2">
    <name type="scientific">Paenacidovorax caeni</name>
    <dbReference type="NCBI Taxonomy" id="343013"/>
    <lineage>
        <taxon>Bacteria</taxon>
        <taxon>Pseudomonadati</taxon>
        <taxon>Pseudomonadota</taxon>
        <taxon>Betaproteobacteria</taxon>
        <taxon>Burkholderiales</taxon>
        <taxon>Comamonadaceae</taxon>
        <taxon>Paenacidovorax</taxon>
    </lineage>
</organism>
<proteinExistence type="predicted"/>